<dbReference type="EMBL" id="SJPF01000002">
    <property type="protein sequence ID" value="TWT34834.1"/>
    <property type="molecule type" value="Genomic_DNA"/>
</dbReference>
<name>A0A5C5V8C9_9BACT</name>
<dbReference type="SUPFAM" id="SSF50494">
    <property type="entry name" value="Trypsin-like serine proteases"/>
    <property type="match status" value="1"/>
</dbReference>
<organism evidence="2 3">
    <name type="scientific">Blastopirellula retiformator</name>
    <dbReference type="NCBI Taxonomy" id="2527970"/>
    <lineage>
        <taxon>Bacteria</taxon>
        <taxon>Pseudomonadati</taxon>
        <taxon>Planctomycetota</taxon>
        <taxon>Planctomycetia</taxon>
        <taxon>Pirellulales</taxon>
        <taxon>Pirellulaceae</taxon>
        <taxon>Blastopirellula</taxon>
    </lineage>
</organism>
<sequence length="290" mass="32145" precursor="true">MSRLPLLALSACLALSFLTTPLLAKPGDKTQVASSVYRFGGRGSNATGWVVKRLNPTNAESPEYWLVTAKHVLAAIKGEKATLTLRKFDAEKDLWERAPLELTIREGEKKLWTEADELDIAVMRLPADINPATDSIPYEWLSPASDWDALPIEAGQMVRCIGFPHASQFNPSKAGFPMVRLGCIASVTREKDPMFRVDFNTFEGDSGGLVYMETDAGDVKVIGLTRAQHFLDERYKMVYGEGMVRQRLGISICVPSEDIRKLIESFDHVQAPTEQEAKVEETVKAAALEK</sequence>
<accession>A0A5C5V8C9</accession>
<dbReference type="Pfam" id="PF13365">
    <property type="entry name" value="Trypsin_2"/>
    <property type="match status" value="1"/>
</dbReference>
<feature type="chain" id="PRO_5022693125" description="Trypsin" evidence="1">
    <location>
        <begin position="25"/>
        <end position="290"/>
    </location>
</feature>
<evidence type="ECO:0008006" key="4">
    <source>
        <dbReference type="Google" id="ProtNLM"/>
    </source>
</evidence>
<protein>
    <recommendedName>
        <fullName evidence="4">Trypsin</fullName>
    </recommendedName>
</protein>
<proteinExistence type="predicted"/>
<comment type="caution">
    <text evidence="2">The sequence shown here is derived from an EMBL/GenBank/DDBJ whole genome shotgun (WGS) entry which is preliminary data.</text>
</comment>
<dbReference type="RefSeq" id="WP_186767576.1">
    <property type="nucleotide sequence ID" value="NZ_SJPF01000002.1"/>
</dbReference>
<gene>
    <name evidence="2" type="ORF">Enr8_22490</name>
</gene>
<dbReference type="Gene3D" id="2.40.10.10">
    <property type="entry name" value="Trypsin-like serine proteases"/>
    <property type="match status" value="1"/>
</dbReference>
<dbReference type="InterPro" id="IPR043504">
    <property type="entry name" value="Peptidase_S1_PA_chymotrypsin"/>
</dbReference>
<keyword evidence="3" id="KW-1185">Reference proteome</keyword>
<dbReference type="InterPro" id="IPR009003">
    <property type="entry name" value="Peptidase_S1_PA"/>
</dbReference>
<keyword evidence="1" id="KW-0732">Signal</keyword>
<dbReference type="AlphaFoldDB" id="A0A5C5V8C9"/>
<feature type="signal peptide" evidence="1">
    <location>
        <begin position="1"/>
        <end position="24"/>
    </location>
</feature>
<evidence type="ECO:0000256" key="1">
    <source>
        <dbReference type="SAM" id="SignalP"/>
    </source>
</evidence>
<dbReference type="Proteomes" id="UP000318878">
    <property type="component" value="Unassembled WGS sequence"/>
</dbReference>
<reference evidence="2 3" key="1">
    <citation type="submission" date="2019-02" db="EMBL/GenBank/DDBJ databases">
        <title>Deep-cultivation of Planctomycetes and their phenomic and genomic characterization uncovers novel biology.</title>
        <authorList>
            <person name="Wiegand S."/>
            <person name="Jogler M."/>
            <person name="Boedeker C."/>
            <person name="Pinto D."/>
            <person name="Vollmers J."/>
            <person name="Rivas-Marin E."/>
            <person name="Kohn T."/>
            <person name="Peeters S.H."/>
            <person name="Heuer A."/>
            <person name="Rast P."/>
            <person name="Oberbeckmann S."/>
            <person name="Bunk B."/>
            <person name="Jeske O."/>
            <person name="Meyerdierks A."/>
            <person name="Storesund J.E."/>
            <person name="Kallscheuer N."/>
            <person name="Luecker S."/>
            <person name="Lage O.M."/>
            <person name="Pohl T."/>
            <person name="Merkel B.J."/>
            <person name="Hornburger P."/>
            <person name="Mueller R.-W."/>
            <person name="Bruemmer F."/>
            <person name="Labrenz M."/>
            <person name="Spormann A.M."/>
            <person name="Op Den Camp H."/>
            <person name="Overmann J."/>
            <person name="Amann R."/>
            <person name="Jetten M.S.M."/>
            <person name="Mascher T."/>
            <person name="Medema M.H."/>
            <person name="Devos D.P."/>
            <person name="Kaster A.-K."/>
            <person name="Ovreas L."/>
            <person name="Rohde M."/>
            <person name="Galperin M.Y."/>
            <person name="Jogler C."/>
        </authorList>
    </citation>
    <scope>NUCLEOTIDE SEQUENCE [LARGE SCALE GENOMIC DNA]</scope>
    <source>
        <strain evidence="2 3">Enr8</strain>
    </source>
</reference>
<evidence type="ECO:0000313" key="2">
    <source>
        <dbReference type="EMBL" id="TWT34834.1"/>
    </source>
</evidence>
<evidence type="ECO:0000313" key="3">
    <source>
        <dbReference type="Proteomes" id="UP000318878"/>
    </source>
</evidence>